<feature type="signal peptide" evidence="5">
    <location>
        <begin position="1"/>
        <end position="26"/>
    </location>
</feature>
<keyword evidence="3 5" id="KW-0732">Signal</keyword>
<dbReference type="STRING" id="1121451.DESAM_23235"/>
<evidence type="ECO:0000256" key="2">
    <source>
        <dbReference type="ARBA" id="ARBA00010333"/>
    </source>
</evidence>
<sequence>MVLRIKIPILSAVLLLSMCCPAFSVADSAEVATDLWPPFRIAREDGSLSGIDIDLLALLGKRMHIEFTVERYPWARCLKYMKDGTRDFMTGIAKTAEREEYIIYSEIPYYACRPAFYSRAGRSWSVEKYEDLKGLRVGFTRNSAYFPKFDNDTGLKKNAKNSEKQLLEMLTAGRLDIIIGTDCQVDYDITEKDLDAVIVKEPYVPDYSVDLYIGVSKRSRWRYRMKELNKVIKELVDDGVVQRIARKYIKVSEPCPIAR</sequence>
<dbReference type="HOGENOM" id="CLU_064076_9_0_7"/>
<evidence type="ECO:0000259" key="6">
    <source>
        <dbReference type="SMART" id="SM00062"/>
    </source>
</evidence>
<gene>
    <name evidence="7" type="ORF">DESAM_23235</name>
</gene>
<dbReference type="EMBL" id="FO203522">
    <property type="protein sequence ID" value="CCO25502.1"/>
    <property type="molecule type" value="Genomic_DNA"/>
</dbReference>
<keyword evidence="8" id="KW-1185">Reference proteome</keyword>
<dbReference type="RefSeq" id="WP_015338099.1">
    <property type="nucleotide sequence ID" value="NC_020055.1"/>
</dbReference>
<organism evidence="7 8">
    <name type="scientific">Maridesulfovibrio hydrothermalis AM13 = DSM 14728</name>
    <dbReference type="NCBI Taxonomy" id="1121451"/>
    <lineage>
        <taxon>Bacteria</taxon>
        <taxon>Pseudomonadati</taxon>
        <taxon>Thermodesulfobacteriota</taxon>
        <taxon>Desulfovibrionia</taxon>
        <taxon>Desulfovibrionales</taxon>
        <taxon>Desulfovibrionaceae</taxon>
        <taxon>Maridesulfovibrio</taxon>
    </lineage>
</organism>
<dbReference type="GO" id="GO:0030313">
    <property type="term" value="C:cell envelope"/>
    <property type="evidence" value="ECO:0007669"/>
    <property type="project" value="UniProtKB-SubCell"/>
</dbReference>
<dbReference type="SMART" id="SM00062">
    <property type="entry name" value="PBPb"/>
    <property type="match status" value="1"/>
</dbReference>
<dbReference type="PROSITE" id="PS01039">
    <property type="entry name" value="SBP_BACTERIAL_3"/>
    <property type="match status" value="1"/>
</dbReference>
<feature type="domain" description="Solute-binding protein family 3/N-terminal" evidence="6">
    <location>
        <begin position="28"/>
        <end position="252"/>
    </location>
</feature>
<evidence type="ECO:0000256" key="4">
    <source>
        <dbReference type="RuleBase" id="RU003744"/>
    </source>
</evidence>
<dbReference type="Pfam" id="PF00497">
    <property type="entry name" value="SBP_bac_3"/>
    <property type="match status" value="1"/>
</dbReference>
<evidence type="ECO:0000256" key="5">
    <source>
        <dbReference type="SAM" id="SignalP"/>
    </source>
</evidence>
<dbReference type="PATRIC" id="fig|1121451.3.peg.3438"/>
<proteinExistence type="inferred from homology"/>
<dbReference type="InterPro" id="IPR001638">
    <property type="entry name" value="Solute-binding_3/MltF_N"/>
</dbReference>
<dbReference type="KEGG" id="dhy:DESAM_23235"/>
<dbReference type="Proteomes" id="UP000010808">
    <property type="component" value="Chromosome"/>
</dbReference>
<evidence type="ECO:0000256" key="3">
    <source>
        <dbReference type="ARBA" id="ARBA00022729"/>
    </source>
</evidence>
<reference evidence="7 8" key="1">
    <citation type="submission" date="2012-10" db="EMBL/GenBank/DDBJ databases">
        <authorList>
            <person name="Genoscope - CEA"/>
        </authorList>
    </citation>
    <scope>NUCLEOTIDE SEQUENCE [LARGE SCALE GENOMIC DNA]</scope>
    <source>
        <strain evidence="8">AM13 / DSM 14728</strain>
    </source>
</reference>
<protein>
    <submittedName>
        <fullName evidence="7">Extracellular solute-binding protein family 3</fullName>
    </submittedName>
</protein>
<dbReference type="AlphaFoldDB" id="L0RGY9"/>
<dbReference type="PANTHER" id="PTHR35936:SF25">
    <property type="entry name" value="ABC TRANSPORTER SUBSTRATE-BINDING PROTEIN"/>
    <property type="match status" value="1"/>
</dbReference>
<evidence type="ECO:0000313" key="8">
    <source>
        <dbReference type="Proteomes" id="UP000010808"/>
    </source>
</evidence>
<dbReference type="SUPFAM" id="SSF53850">
    <property type="entry name" value="Periplasmic binding protein-like II"/>
    <property type="match status" value="1"/>
</dbReference>
<dbReference type="eggNOG" id="COG0834">
    <property type="taxonomic scope" value="Bacteria"/>
</dbReference>
<dbReference type="Gene3D" id="3.40.190.10">
    <property type="entry name" value="Periplasmic binding protein-like II"/>
    <property type="match status" value="2"/>
</dbReference>
<dbReference type="InterPro" id="IPR018313">
    <property type="entry name" value="SBP_3_CS"/>
</dbReference>
<comment type="subcellular location">
    <subcellularLocation>
        <location evidence="1">Cell envelope</location>
    </subcellularLocation>
</comment>
<dbReference type="PANTHER" id="PTHR35936">
    <property type="entry name" value="MEMBRANE-BOUND LYTIC MUREIN TRANSGLYCOSYLASE F"/>
    <property type="match status" value="1"/>
</dbReference>
<feature type="chain" id="PRO_5003947933" evidence="5">
    <location>
        <begin position="27"/>
        <end position="259"/>
    </location>
</feature>
<dbReference type="OrthoDB" id="370676at2"/>
<accession>L0RGY9</accession>
<name>L0RGY9_9BACT</name>
<evidence type="ECO:0000313" key="7">
    <source>
        <dbReference type="EMBL" id="CCO25502.1"/>
    </source>
</evidence>
<evidence type="ECO:0000256" key="1">
    <source>
        <dbReference type="ARBA" id="ARBA00004196"/>
    </source>
</evidence>
<comment type="similarity">
    <text evidence="2 4">Belongs to the bacterial solute-binding protein 3 family.</text>
</comment>